<evidence type="ECO:0000313" key="9">
    <source>
        <dbReference type="EMBL" id="PAE90998.1"/>
    </source>
</evidence>
<comment type="subcellular location">
    <subcellularLocation>
        <location evidence="1 7">Cell membrane</location>
        <topology evidence="1 7">Multi-pass membrane protein</topology>
    </subcellularLocation>
</comment>
<evidence type="ECO:0000256" key="6">
    <source>
        <dbReference type="ARBA" id="ARBA00023136"/>
    </source>
</evidence>
<dbReference type="EMBL" id="NPCC01000001">
    <property type="protein sequence ID" value="PAE90998.1"/>
    <property type="molecule type" value="Genomic_DNA"/>
</dbReference>
<keyword evidence="3" id="KW-1003">Cell membrane</keyword>
<dbReference type="InterPro" id="IPR025966">
    <property type="entry name" value="OppC_N"/>
</dbReference>
<dbReference type="InterPro" id="IPR035906">
    <property type="entry name" value="MetI-like_sf"/>
</dbReference>
<evidence type="ECO:0000256" key="5">
    <source>
        <dbReference type="ARBA" id="ARBA00022989"/>
    </source>
</evidence>
<sequence>MEATSKQKKANRARFFAHLSPLGLAGLVTVFLIAVLAIFAPWIVPHDPFQIDATQRLIPPAWMENGSSLHWLGTDHLGRDVLSRLIYGGRVSLFVGIVSVVIAGFIGLTLGLASGYLGGWLDALIMRFVDAMLAIPTLLLVLVAMVMLEPSIATLILIIGLTSWVQYTRVVRGEVLSVKEREFVQSANTLGASNTYIVRKHILPNVLSSFIVIATIGIGTAILTESSLSFLGFGVQPPDITWGGMLNDGRNYLATSWWVATFPGIAITVTVLSFTFLGDWLRDLLDPRFIRGGIKDDK</sequence>
<evidence type="ECO:0000256" key="2">
    <source>
        <dbReference type="ARBA" id="ARBA00022448"/>
    </source>
</evidence>
<dbReference type="PANTHER" id="PTHR43386:SF1">
    <property type="entry name" value="D,D-DIPEPTIDE TRANSPORT SYSTEM PERMEASE PROTEIN DDPC-RELATED"/>
    <property type="match status" value="1"/>
</dbReference>
<dbReference type="GO" id="GO:0005886">
    <property type="term" value="C:plasma membrane"/>
    <property type="evidence" value="ECO:0007669"/>
    <property type="project" value="UniProtKB-SubCell"/>
</dbReference>
<feature type="domain" description="ABC transmembrane type-1" evidence="8">
    <location>
        <begin position="89"/>
        <end position="278"/>
    </location>
</feature>
<evidence type="ECO:0000256" key="4">
    <source>
        <dbReference type="ARBA" id="ARBA00022692"/>
    </source>
</evidence>
<name>A0A268P5N2_SHOCL</name>
<dbReference type="InterPro" id="IPR050366">
    <property type="entry name" value="BP-dependent_transpt_permease"/>
</dbReference>
<evidence type="ECO:0000313" key="10">
    <source>
        <dbReference type="Proteomes" id="UP000216207"/>
    </source>
</evidence>
<feature type="transmembrane region" description="Helical" evidence="7">
    <location>
        <begin position="202"/>
        <end position="223"/>
    </location>
</feature>
<keyword evidence="6 7" id="KW-0472">Membrane</keyword>
<dbReference type="AlphaFoldDB" id="A0A268P5N2"/>
<dbReference type="GO" id="GO:0055085">
    <property type="term" value="P:transmembrane transport"/>
    <property type="evidence" value="ECO:0007669"/>
    <property type="project" value="InterPro"/>
</dbReference>
<gene>
    <name evidence="9" type="ORF">CHH72_00250</name>
</gene>
<evidence type="ECO:0000256" key="7">
    <source>
        <dbReference type="RuleBase" id="RU363032"/>
    </source>
</evidence>
<feature type="transmembrane region" description="Helical" evidence="7">
    <location>
        <begin position="21"/>
        <end position="44"/>
    </location>
</feature>
<dbReference type="CDD" id="cd06261">
    <property type="entry name" value="TM_PBP2"/>
    <property type="match status" value="1"/>
</dbReference>
<dbReference type="RefSeq" id="WP_095236177.1">
    <property type="nucleotide sequence ID" value="NZ_NPCC01000001.1"/>
</dbReference>
<proteinExistence type="inferred from homology"/>
<dbReference type="PROSITE" id="PS50928">
    <property type="entry name" value="ABC_TM1"/>
    <property type="match status" value="1"/>
</dbReference>
<keyword evidence="2 7" id="KW-0813">Transport</keyword>
<comment type="caution">
    <text evidence="9">The sequence shown here is derived from an EMBL/GenBank/DDBJ whole genome shotgun (WGS) entry which is preliminary data.</text>
</comment>
<feature type="transmembrane region" description="Helical" evidence="7">
    <location>
        <begin position="91"/>
        <end position="112"/>
    </location>
</feature>
<evidence type="ECO:0000259" key="8">
    <source>
        <dbReference type="PROSITE" id="PS50928"/>
    </source>
</evidence>
<comment type="similarity">
    <text evidence="7">Belongs to the binding-protein-dependent transport system permease family.</text>
</comment>
<dbReference type="PANTHER" id="PTHR43386">
    <property type="entry name" value="OLIGOPEPTIDE TRANSPORT SYSTEM PERMEASE PROTEIN APPC"/>
    <property type="match status" value="1"/>
</dbReference>
<dbReference type="Pfam" id="PF12911">
    <property type="entry name" value="OppC_N"/>
    <property type="match status" value="1"/>
</dbReference>
<accession>A0A268P5N2</accession>
<dbReference type="Pfam" id="PF00528">
    <property type="entry name" value="BPD_transp_1"/>
    <property type="match status" value="1"/>
</dbReference>
<feature type="transmembrane region" description="Helical" evidence="7">
    <location>
        <begin position="152"/>
        <end position="171"/>
    </location>
</feature>
<organism evidence="9 10">
    <name type="scientific">Shouchella clausii</name>
    <name type="common">Alkalihalobacillus clausii</name>
    <dbReference type="NCBI Taxonomy" id="79880"/>
    <lineage>
        <taxon>Bacteria</taxon>
        <taxon>Bacillati</taxon>
        <taxon>Bacillota</taxon>
        <taxon>Bacilli</taxon>
        <taxon>Bacillales</taxon>
        <taxon>Bacillaceae</taxon>
        <taxon>Shouchella</taxon>
    </lineage>
</organism>
<feature type="transmembrane region" description="Helical" evidence="7">
    <location>
        <begin position="124"/>
        <end position="146"/>
    </location>
</feature>
<keyword evidence="4 7" id="KW-0812">Transmembrane</keyword>
<dbReference type="InterPro" id="IPR000515">
    <property type="entry name" value="MetI-like"/>
</dbReference>
<evidence type="ECO:0000256" key="1">
    <source>
        <dbReference type="ARBA" id="ARBA00004651"/>
    </source>
</evidence>
<dbReference type="SUPFAM" id="SSF161098">
    <property type="entry name" value="MetI-like"/>
    <property type="match status" value="1"/>
</dbReference>
<feature type="transmembrane region" description="Helical" evidence="7">
    <location>
        <begin position="257"/>
        <end position="281"/>
    </location>
</feature>
<reference evidence="9 10" key="1">
    <citation type="submission" date="2017-07" db="EMBL/GenBank/DDBJ databases">
        <title>Isolation and whole genome analysis of endospore-forming bacteria from heroin.</title>
        <authorList>
            <person name="Kalinowski J."/>
            <person name="Ahrens B."/>
            <person name="Al-Dilaimi A."/>
            <person name="Winkler A."/>
            <person name="Wibberg D."/>
            <person name="Schleenbecker U."/>
            <person name="Ruckert C."/>
            <person name="Wolfel R."/>
            <person name="Grass G."/>
        </authorList>
    </citation>
    <scope>NUCLEOTIDE SEQUENCE [LARGE SCALE GENOMIC DNA]</scope>
    <source>
        <strain evidence="9 10">7539</strain>
    </source>
</reference>
<evidence type="ECO:0000256" key="3">
    <source>
        <dbReference type="ARBA" id="ARBA00022475"/>
    </source>
</evidence>
<dbReference type="Proteomes" id="UP000216207">
    <property type="component" value="Unassembled WGS sequence"/>
</dbReference>
<keyword evidence="5 7" id="KW-1133">Transmembrane helix</keyword>
<dbReference type="Gene3D" id="1.10.3720.10">
    <property type="entry name" value="MetI-like"/>
    <property type="match status" value="1"/>
</dbReference>
<protein>
    <submittedName>
        <fullName evidence="9">Peptide ABC transporter permease</fullName>
    </submittedName>
</protein>